<organism evidence="1 2">
    <name type="scientific">Azospirillum cavernae</name>
    <dbReference type="NCBI Taxonomy" id="2320860"/>
    <lineage>
        <taxon>Bacteria</taxon>
        <taxon>Pseudomonadati</taxon>
        <taxon>Pseudomonadota</taxon>
        <taxon>Alphaproteobacteria</taxon>
        <taxon>Rhodospirillales</taxon>
        <taxon>Azospirillaceae</taxon>
        <taxon>Azospirillum</taxon>
    </lineage>
</organism>
<keyword evidence="2" id="KW-1185">Reference proteome</keyword>
<accession>A0A418VUT8</accession>
<evidence type="ECO:0000313" key="2">
    <source>
        <dbReference type="Proteomes" id="UP000283458"/>
    </source>
</evidence>
<dbReference type="AlphaFoldDB" id="A0A418VUT8"/>
<protein>
    <recommendedName>
        <fullName evidence="3">Helix-turn-helix domain-containing protein</fullName>
    </recommendedName>
</protein>
<evidence type="ECO:0000313" key="1">
    <source>
        <dbReference type="EMBL" id="RJF80910.1"/>
    </source>
</evidence>
<evidence type="ECO:0008006" key="3">
    <source>
        <dbReference type="Google" id="ProtNLM"/>
    </source>
</evidence>
<dbReference type="EMBL" id="QYUL01000002">
    <property type="protein sequence ID" value="RJF80910.1"/>
    <property type="molecule type" value="Genomic_DNA"/>
</dbReference>
<dbReference type="Proteomes" id="UP000283458">
    <property type="component" value="Unassembled WGS sequence"/>
</dbReference>
<name>A0A418VUT8_9PROT</name>
<reference evidence="1 2" key="1">
    <citation type="submission" date="2018-09" db="EMBL/GenBank/DDBJ databases">
        <authorList>
            <person name="Zhu H."/>
        </authorList>
    </citation>
    <scope>NUCLEOTIDE SEQUENCE [LARGE SCALE GENOMIC DNA]</scope>
    <source>
        <strain evidence="1 2">K2W22B-5</strain>
    </source>
</reference>
<proteinExistence type="predicted"/>
<comment type="caution">
    <text evidence="1">The sequence shown here is derived from an EMBL/GenBank/DDBJ whole genome shotgun (WGS) entry which is preliminary data.</text>
</comment>
<sequence length="93" mass="10205">MPLHTVQVPQTIINNHEPEAYTIDEFCAAHRIGKPALYALVSAGKAPKIMRFGLSDVRISREAAKEWREGMAAEWTISEGKSSVARAKAANRG</sequence>
<gene>
    <name evidence="1" type="ORF">D3877_11775</name>
</gene>